<dbReference type="RefSeq" id="WP_379596915.1">
    <property type="nucleotide sequence ID" value="NZ_JBHUDE010000036.1"/>
</dbReference>
<accession>A0ABW4HR00</accession>
<dbReference type="SMART" id="SM00028">
    <property type="entry name" value="TPR"/>
    <property type="match status" value="4"/>
</dbReference>
<dbReference type="SMART" id="SM00530">
    <property type="entry name" value="HTH_XRE"/>
    <property type="match status" value="1"/>
</dbReference>
<evidence type="ECO:0000256" key="1">
    <source>
        <dbReference type="ARBA" id="ARBA00004496"/>
    </source>
</evidence>
<comment type="caution">
    <text evidence="6">The sequence shown here is derived from an EMBL/GenBank/DDBJ whole genome shotgun (WGS) entry which is preliminary data.</text>
</comment>
<evidence type="ECO:0000256" key="2">
    <source>
        <dbReference type="ARBA" id="ARBA00022490"/>
    </source>
</evidence>
<dbReference type="Pfam" id="PF13424">
    <property type="entry name" value="TPR_12"/>
    <property type="match status" value="1"/>
</dbReference>
<dbReference type="SUPFAM" id="SSF47413">
    <property type="entry name" value="lambda repressor-like DNA-binding domains"/>
    <property type="match status" value="1"/>
</dbReference>
<evidence type="ECO:0000256" key="4">
    <source>
        <dbReference type="PROSITE-ProRule" id="PRU00339"/>
    </source>
</evidence>
<dbReference type="CDD" id="cd00093">
    <property type="entry name" value="HTH_XRE"/>
    <property type="match status" value="1"/>
</dbReference>
<dbReference type="Gene3D" id="1.25.40.10">
    <property type="entry name" value="Tetratricopeptide repeat domain"/>
    <property type="match status" value="1"/>
</dbReference>
<proteinExistence type="predicted"/>
<comment type="subcellular location">
    <subcellularLocation>
        <location evidence="1">Cytoplasm</location>
    </subcellularLocation>
</comment>
<dbReference type="InterPro" id="IPR001387">
    <property type="entry name" value="Cro/C1-type_HTH"/>
</dbReference>
<feature type="repeat" description="TPR" evidence="4">
    <location>
        <begin position="228"/>
        <end position="261"/>
    </location>
</feature>
<gene>
    <name evidence="6" type="ORF">ACFSBH_07545</name>
</gene>
<dbReference type="InterPro" id="IPR011990">
    <property type="entry name" value="TPR-like_helical_dom_sf"/>
</dbReference>
<reference evidence="7" key="1">
    <citation type="journal article" date="2019" name="Int. J. Syst. Evol. Microbiol.">
        <title>The Global Catalogue of Microorganisms (GCM) 10K type strain sequencing project: providing services to taxonomists for standard genome sequencing and annotation.</title>
        <authorList>
            <consortium name="The Broad Institute Genomics Platform"/>
            <consortium name="The Broad Institute Genome Sequencing Center for Infectious Disease"/>
            <person name="Wu L."/>
            <person name="Ma J."/>
        </authorList>
    </citation>
    <scope>NUCLEOTIDE SEQUENCE [LARGE SCALE GENOMIC DNA]</scope>
    <source>
        <strain evidence="7">CGMCC 1.12376</strain>
    </source>
</reference>
<dbReference type="Gene3D" id="1.10.260.40">
    <property type="entry name" value="lambda repressor-like DNA-binding domains"/>
    <property type="match status" value="1"/>
</dbReference>
<dbReference type="Proteomes" id="UP001597221">
    <property type="component" value="Unassembled WGS sequence"/>
</dbReference>
<dbReference type="InterPro" id="IPR010982">
    <property type="entry name" value="Lambda_DNA-bd_dom_sf"/>
</dbReference>
<dbReference type="EMBL" id="JBHUDE010000036">
    <property type="protein sequence ID" value="MFD1607502.1"/>
    <property type="molecule type" value="Genomic_DNA"/>
</dbReference>
<keyword evidence="7" id="KW-1185">Reference proteome</keyword>
<dbReference type="InterPro" id="IPR019734">
    <property type="entry name" value="TPR_rpt"/>
</dbReference>
<keyword evidence="4" id="KW-0802">TPR repeat</keyword>
<feature type="domain" description="HTH cro/C1-type" evidence="5">
    <location>
        <begin position="9"/>
        <end position="63"/>
    </location>
</feature>
<keyword evidence="3" id="KW-0677">Repeat</keyword>
<evidence type="ECO:0000256" key="3">
    <source>
        <dbReference type="ARBA" id="ARBA00022737"/>
    </source>
</evidence>
<dbReference type="PROSITE" id="PS50943">
    <property type="entry name" value="HTH_CROC1"/>
    <property type="match status" value="1"/>
</dbReference>
<keyword evidence="2" id="KW-0963">Cytoplasm</keyword>
<dbReference type="PANTHER" id="PTHR45954">
    <property type="entry name" value="LD33695P"/>
    <property type="match status" value="1"/>
</dbReference>
<organism evidence="6 7">
    <name type="scientific">Oceanobacillus luteolus</name>
    <dbReference type="NCBI Taxonomy" id="1274358"/>
    <lineage>
        <taxon>Bacteria</taxon>
        <taxon>Bacillati</taxon>
        <taxon>Bacillota</taxon>
        <taxon>Bacilli</taxon>
        <taxon>Bacillales</taxon>
        <taxon>Bacillaceae</taxon>
        <taxon>Oceanobacillus</taxon>
    </lineage>
</organism>
<dbReference type="SUPFAM" id="SSF48452">
    <property type="entry name" value="TPR-like"/>
    <property type="match status" value="1"/>
</dbReference>
<sequence>MVRNIGDKIRYHRLKLKMTQSELSEGIISVSYLSKIEKGSERPSNEIVNLLSKRLDIDLSVDNNEKYLPILEKWFTCLLIGDLEQSIKLYDELDRIINTLTNTHLINLFEIHKISYFLLCRKDKEAEIHYHNLKSNLRNLNGKECYYWMKFSGDYFYSKLSYNKALDFYQQSEKNLYHDLFNKTEEENDLYYLISLTASKLRKNYLSIYYGEKALGYYRDNYELKKSAKNHILLGISYRRIGEWDKAKEQYDFALYISETIKNDKIYSLCMQNLGMLYSMIDQNDKAIEYYLKSYELKSNENKETKIVTISSLMKQYYKMGNLEEAKIWLNQGLKITKDMNSSDSVYVLEFKVYLQLIYGIESSFEELIVNNILDFLDDKELYYEKADYLRMLGDYFYKQKKYKIAADYYVSANETLTKI</sequence>
<evidence type="ECO:0000259" key="5">
    <source>
        <dbReference type="PROSITE" id="PS50943"/>
    </source>
</evidence>
<protein>
    <submittedName>
        <fullName evidence="6">Helix-turn-helix domain-containing protein</fullName>
    </submittedName>
</protein>
<evidence type="ECO:0000313" key="6">
    <source>
        <dbReference type="EMBL" id="MFD1607502.1"/>
    </source>
</evidence>
<evidence type="ECO:0000313" key="7">
    <source>
        <dbReference type="Proteomes" id="UP001597221"/>
    </source>
</evidence>
<name>A0ABW4HR00_9BACI</name>
<dbReference type="PROSITE" id="PS50005">
    <property type="entry name" value="TPR"/>
    <property type="match status" value="2"/>
</dbReference>
<dbReference type="InterPro" id="IPR052386">
    <property type="entry name" value="GPSM"/>
</dbReference>
<dbReference type="Pfam" id="PF01381">
    <property type="entry name" value="HTH_3"/>
    <property type="match status" value="1"/>
</dbReference>
<feature type="repeat" description="TPR" evidence="4">
    <location>
        <begin position="268"/>
        <end position="301"/>
    </location>
</feature>
<dbReference type="PANTHER" id="PTHR45954:SF1">
    <property type="entry name" value="LD33695P"/>
    <property type="match status" value="1"/>
</dbReference>